<dbReference type="PROSITE" id="PS50862">
    <property type="entry name" value="AA_TRNA_LIGASE_II"/>
    <property type="match status" value="1"/>
</dbReference>
<dbReference type="SUPFAM" id="SSF55681">
    <property type="entry name" value="Class II aaRS and biotin synthetases"/>
    <property type="match status" value="1"/>
</dbReference>
<dbReference type="GO" id="GO:0004812">
    <property type="term" value="F:aminoacyl-tRNA ligase activity"/>
    <property type="evidence" value="ECO:0007669"/>
    <property type="project" value="UniProtKB-KW"/>
</dbReference>
<evidence type="ECO:0000256" key="6">
    <source>
        <dbReference type="ARBA" id="ARBA00022946"/>
    </source>
</evidence>
<protein>
    <recommendedName>
        <fullName evidence="8">Phenylalanyl-tRNA synthetase</fullName>
    </recommendedName>
</protein>
<keyword evidence="7 11" id="KW-0030">Aminoacyl-tRNA synthetase</keyword>
<accession>A0A0G0NU27</accession>
<dbReference type="GO" id="GO:0005524">
    <property type="term" value="F:ATP binding"/>
    <property type="evidence" value="ECO:0007669"/>
    <property type="project" value="UniProtKB-KW"/>
</dbReference>
<dbReference type="SMART" id="SM00896">
    <property type="entry name" value="FDX-ACB"/>
    <property type="match status" value="1"/>
</dbReference>
<dbReference type="GO" id="GO:0006412">
    <property type="term" value="P:translation"/>
    <property type="evidence" value="ECO:0007669"/>
    <property type="project" value="UniProtKB-KW"/>
</dbReference>
<comment type="similarity">
    <text evidence="1">Belongs to the class-II aminoacyl-tRNA synthetase family.</text>
</comment>
<dbReference type="GO" id="GO:0043039">
    <property type="term" value="P:tRNA aminoacylation"/>
    <property type="evidence" value="ECO:0007669"/>
    <property type="project" value="InterPro"/>
</dbReference>
<dbReference type="InterPro" id="IPR036690">
    <property type="entry name" value="Fdx_antiC-bd_sf"/>
</dbReference>
<dbReference type="InterPro" id="IPR006195">
    <property type="entry name" value="aa-tRNA-synth_II"/>
</dbReference>
<name>A0A0G0NU27_9BACT</name>
<evidence type="ECO:0000256" key="5">
    <source>
        <dbReference type="ARBA" id="ARBA00022917"/>
    </source>
</evidence>
<proteinExistence type="inferred from homology"/>
<gene>
    <name evidence="11" type="ORF">UT12_C0015G0005</name>
</gene>
<feature type="domain" description="FDX-ACB" evidence="10">
    <location>
        <begin position="424"/>
        <end position="532"/>
    </location>
</feature>
<dbReference type="Proteomes" id="UP000034893">
    <property type="component" value="Unassembled WGS sequence"/>
</dbReference>
<keyword evidence="5" id="KW-0648">Protein biosynthesis</keyword>
<comment type="caution">
    <text evidence="11">The sequence shown here is derived from an EMBL/GenBank/DDBJ whole genome shotgun (WGS) entry which is preliminary data.</text>
</comment>
<dbReference type="Gene3D" id="3.30.70.380">
    <property type="entry name" value="Ferrodoxin-fold anticodon-binding domain"/>
    <property type="match status" value="1"/>
</dbReference>
<dbReference type="PROSITE" id="PS51447">
    <property type="entry name" value="FDX_ACB"/>
    <property type="match status" value="1"/>
</dbReference>
<evidence type="ECO:0000256" key="4">
    <source>
        <dbReference type="ARBA" id="ARBA00022840"/>
    </source>
</evidence>
<dbReference type="InterPro" id="IPR045864">
    <property type="entry name" value="aa-tRNA-synth_II/BPL/LPL"/>
</dbReference>
<evidence type="ECO:0000256" key="1">
    <source>
        <dbReference type="ARBA" id="ARBA00008226"/>
    </source>
</evidence>
<keyword evidence="3" id="KW-0547">Nucleotide-binding</keyword>
<dbReference type="SUPFAM" id="SSF54991">
    <property type="entry name" value="Anticodon-binding domain of PheRS"/>
    <property type="match status" value="1"/>
</dbReference>
<dbReference type="InterPro" id="IPR002319">
    <property type="entry name" value="Phenylalanyl-tRNA_Synthase"/>
</dbReference>
<dbReference type="GO" id="GO:0000049">
    <property type="term" value="F:tRNA binding"/>
    <property type="evidence" value="ECO:0007669"/>
    <property type="project" value="InterPro"/>
</dbReference>
<dbReference type="InterPro" id="IPR005121">
    <property type="entry name" value="Fdx_antiC-bd"/>
</dbReference>
<dbReference type="AlphaFoldDB" id="A0A0G0NU27"/>
<sequence>MNELIINLNKLNTAHIIKPGPKDMILQNIRKNICLNPDTLNGLPLQVTQYDMIKNRSTLLIPDSMRAKTPKEIRNIKNQLVRESFRFHESENANKSFKKARVHRLIRRFRYTIIILSKRFVQDVKNVMENISMSSLSKAKLDVAKENPNLPMQLRFEVSSLKIINKLLSVEDLTLPTREDKKRNIIGRIYDQVLVKLKWYNFPNIQIVRGNPIVSTEDNFDNLLFSVGNAGRSSTYTRYVDENHVLMTHTSALVPQAFREWAKKKSDPLTFVFPGLVYRRDVIDPRHLDVFHQIDVWTLQESKKYGITNREDLLRLVRAVFEASCPDAKMIVYEAKHPYTINGIEVYAEIGEEKIEVLEAGLAHPEVLRKAGIDPEIYSGLALGMGIERLIMARKRLPDIRLIRSTDPLVIKQMANMEQFKNVSNQPAMSRDMSYCVSKNDTEEDICEAIRNAFAEKSDLLEQVEILERTPFEKLTLVAKERLGVRDGQDNVLVRIILRHPDKTLTKKQAAELYTMAYPILHQGTSKGYEVK</sequence>
<evidence type="ECO:0000256" key="2">
    <source>
        <dbReference type="ARBA" id="ARBA00022598"/>
    </source>
</evidence>
<evidence type="ECO:0000313" key="12">
    <source>
        <dbReference type="Proteomes" id="UP000034893"/>
    </source>
</evidence>
<dbReference type="EMBL" id="LBVP01000015">
    <property type="protein sequence ID" value="KKQ89374.1"/>
    <property type="molecule type" value="Genomic_DNA"/>
</dbReference>
<evidence type="ECO:0000259" key="10">
    <source>
        <dbReference type="PROSITE" id="PS51447"/>
    </source>
</evidence>
<keyword evidence="4" id="KW-0067">ATP-binding</keyword>
<evidence type="ECO:0000313" key="11">
    <source>
        <dbReference type="EMBL" id="KKQ89374.1"/>
    </source>
</evidence>
<evidence type="ECO:0000256" key="8">
    <source>
        <dbReference type="ARBA" id="ARBA00031194"/>
    </source>
</evidence>
<evidence type="ECO:0000256" key="7">
    <source>
        <dbReference type="ARBA" id="ARBA00023146"/>
    </source>
</evidence>
<evidence type="ECO:0000256" key="3">
    <source>
        <dbReference type="ARBA" id="ARBA00022741"/>
    </source>
</evidence>
<feature type="domain" description="Aminoacyl-transfer RNA synthetases class-II family profile" evidence="9">
    <location>
        <begin position="212"/>
        <end position="408"/>
    </location>
</feature>
<reference evidence="11 12" key="1">
    <citation type="journal article" date="2015" name="Nature">
        <title>rRNA introns, odd ribosomes, and small enigmatic genomes across a large radiation of phyla.</title>
        <authorList>
            <person name="Brown C.T."/>
            <person name="Hug L.A."/>
            <person name="Thomas B.C."/>
            <person name="Sharon I."/>
            <person name="Castelle C.J."/>
            <person name="Singh A."/>
            <person name="Wilkins M.J."/>
            <person name="Williams K.H."/>
            <person name="Banfield J.F."/>
        </authorList>
    </citation>
    <scope>NUCLEOTIDE SEQUENCE [LARGE SCALE GENOMIC DNA]</scope>
</reference>
<dbReference type="Pfam" id="PF01409">
    <property type="entry name" value="tRNA-synt_2d"/>
    <property type="match status" value="1"/>
</dbReference>
<keyword evidence="6" id="KW-0809">Transit peptide</keyword>
<evidence type="ECO:0000259" key="9">
    <source>
        <dbReference type="PROSITE" id="PS50862"/>
    </source>
</evidence>
<keyword evidence="2" id="KW-0436">Ligase</keyword>
<dbReference type="Gene3D" id="3.30.930.10">
    <property type="entry name" value="Bira Bifunctional Protein, Domain 2"/>
    <property type="match status" value="1"/>
</dbReference>
<organism evidence="11 12">
    <name type="scientific">Candidatus Curtissbacteria bacterium GW2011_GWC2_38_9</name>
    <dbReference type="NCBI Taxonomy" id="1618414"/>
    <lineage>
        <taxon>Bacteria</taxon>
        <taxon>Candidatus Curtissiibacteriota</taxon>
    </lineage>
</organism>